<evidence type="ECO:0000313" key="9">
    <source>
        <dbReference type="EMBL" id="SFP07231.1"/>
    </source>
</evidence>
<dbReference type="PRINTS" id="PR00344">
    <property type="entry name" value="BCTRLSENSOR"/>
</dbReference>
<feature type="domain" description="PAS" evidence="7">
    <location>
        <begin position="2"/>
        <end position="46"/>
    </location>
</feature>
<dbReference type="Pfam" id="PF08448">
    <property type="entry name" value="PAS_4"/>
    <property type="match status" value="1"/>
</dbReference>
<reference evidence="9 10" key="1">
    <citation type="submission" date="2016-10" db="EMBL/GenBank/DDBJ databases">
        <authorList>
            <person name="de Groot N.N."/>
        </authorList>
    </citation>
    <scope>NUCLEOTIDE SEQUENCE [LARGE SCALE GENOMIC DNA]</scope>
    <source>
        <strain evidence="9 10">EP1-55-1</strain>
    </source>
</reference>
<dbReference type="InterPro" id="IPR000014">
    <property type="entry name" value="PAS"/>
</dbReference>
<keyword evidence="5" id="KW-0418">Kinase</keyword>
<dbReference type="Gene3D" id="2.10.70.100">
    <property type="match status" value="1"/>
</dbReference>
<dbReference type="InterPro" id="IPR035965">
    <property type="entry name" value="PAS-like_dom_sf"/>
</dbReference>
<name>A0A1I5ME69_9BACT</name>
<dbReference type="Gene3D" id="3.30.450.20">
    <property type="entry name" value="PAS domain"/>
    <property type="match status" value="3"/>
</dbReference>
<accession>A0A1I5ME69</accession>
<dbReference type="CDD" id="cd00130">
    <property type="entry name" value="PAS"/>
    <property type="match status" value="2"/>
</dbReference>
<dbReference type="InterPro" id="IPR013655">
    <property type="entry name" value="PAS_fold_3"/>
</dbReference>
<keyword evidence="4" id="KW-0808">Transferase</keyword>
<dbReference type="Gene3D" id="1.10.287.130">
    <property type="match status" value="1"/>
</dbReference>
<comment type="catalytic activity">
    <reaction evidence="1">
        <text>ATP + protein L-histidine = ADP + protein N-phospho-L-histidine.</text>
        <dbReference type="EC" id="2.7.13.3"/>
    </reaction>
</comment>
<evidence type="ECO:0000259" key="8">
    <source>
        <dbReference type="PROSITE" id="PS50113"/>
    </source>
</evidence>
<organism evidence="9 10">
    <name type="scientific">Hydrogenimonas thermophila</name>
    <dbReference type="NCBI Taxonomy" id="223786"/>
    <lineage>
        <taxon>Bacteria</taxon>
        <taxon>Pseudomonadati</taxon>
        <taxon>Campylobacterota</taxon>
        <taxon>Epsilonproteobacteria</taxon>
        <taxon>Campylobacterales</taxon>
        <taxon>Hydrogenimonadaceae</taxon>
        <taxon>Hydrogenimonas</taxon>
    </lineage>
</organism>
<dbReference type="Pfam" id="PF02518">
    <property type="entry name" value="HATPase_c"/>
    <property type="match status" value="1"/>
</dbReference>
<dbReference type="SMART" id="SM00091">
    <property type="entry name" value="PAS"/>
    <property type="match status" value="2"/>
</dbReference>
<evidence type="ECO:0000259" key="7">
    <source>
        <dbReference type="PROSITE" id="PS50112"/>
    </source>
</evidence>
<evidence type="ECO:0000256" key="4">
    <source>
        <dbReference type="ARBA" id="ARBA00022679"/>
    </source>
</evidence>
<dbReference type="PANTHER" id="PTHR43304:SF1">
    <property type="entry name" value="PAC DOMAIN-CONTAINING PROTEIN"/>
    <property type="match status" value="1"/>
</dbReference>
<feature type="domain" description="Histidine kinase" evidence="6">
    <location>
        <begin position="410"/>
        <end position="628"/>
    </location>
</feature>
<dbReference type="GO" id="GO:0004673">
    <property type="term" value="F:protein histidine kinase activity"/>
    <property type="evidence" value="ECO:0007669"/>
    <property type="project" value="UniProtKB-EC"/>
</dbReference>
<dbReference type="Pfam" id="PF00989">
    <property type="entry name" value="PAS"/>
    <property type="match status" value="1"/>
</dbReference>
<keyword evidence="10" id="KW-1185">Reference proteome</keyword>
<dbReference type="InterPro" id="IPR004358">
    <property type="entry name" value="Sig_transdc_His_kin-like_C"/>
</dbReference>
<dbReference type="InterPro" id="IPR036890">
    <property type="entry name" value="HATPase_C_sf"/>
</dbReference>
<dbReference type="EC" id="2.7.13.3" evidence="2"/>
<dbReference type="EMBL" id="FOXB01000005">
    <property type="protein sequence ID" value="SFP07231.1"/>
    <property type="molecule type" value="Genomic_DNA"/>
</dbReference>
<dbReference type="STRING" id="223786.SAMN05216234_105111"/>
<dbReference type="SMART" id="SM00387">
    <property type="entry name" value="HATPase_c"/>
    <property type="match status" value="1"/>
</dbReference>
<dbReference type="PROSITE" id="PS50113">
    <property type="entry name" value="PAC"/>
    <property type="match status" value="2"/>
</dbReference>
<dbReference type="InterPro" id="IPR013656">
    <property type="entry name" value="PAS_4"/>
</dbReference>
<evidence type="ECO:0000256" key="1">
    <source>
        <dbReference type="ARBA" id="ARBA00000085"/>
    </source>
</evidence>
<feature type="domain" description="PAC" evidence="8">
    <location>
        <begin position="338"/>
        <end position="390"/>
    </location>
</feature>
<evidence type="ECO:0000259" key="6">
    <source>
        <dbReference type="PROSITE" id="PS50109"/>
    </source>
</evidence>
<dbReference type="RefSeq" id="WP_092911121.1">
    <property type="nucleotide sequence ID" value="NZ_CP136592.1"/>
</dbReference>
<dbReference type="Gene3D" id="3.30.565.10">
    <property type="entry name" value="Histidine kinase-like ATPase, C-terminal domain"/>
    <property type="match status" value="1"/>
</dbReference>
<dbReference type="GO" id="GO:0006355">
    <property type="term" value="P:regulation of DNA-templated transcription"/>
    <property type="evidence" value="ECO:0007669"/>
    <property type="project" value="InterPro"/>
</dbReference>
<dbReference type="InterPro" id="IPR005467">
    <property type="entry name" value="His_kinase_dom"/>
</dbReference>
<evidence type="ECO:0000256" key="3">
    <source>
        <dbReference type="ARBA" id="ARBA00022553"/>
    </source>
</evidence>
<dbReference type="InterPro" id="IPR001610">
    <property type="entry name" value="PAC"/>
</dbReference>
<dbReference type="AlphaFoldDB" id="A0A1I5ME69"/>
<dbReference type="InterPro" id="IPR003594">
    <property type="entry name" value="HATPase_dom"/>
</dbReference>
<dbReference type="InterPro" id="IPR000700">
    <property type="entry name" value="PAS-assoc_C"/>
</dbReference>
<dbReference type="PANTHER" id="PTHR43304">
    <property type="entry name" value="PHYTOCHROME-LIKE PROTEIN CPH1"/>
    <property type="match status" value="1"/>
</dbReference>
<evidence type="ECO:0000256" key="2">
    <source>
        <dbReference type="ARBA" id="ARBA00012438"/>
    </source>
</evidence>
<dbReference type="SMART" id="SM00086">
    <property type="entry name" value="PAC"/>
    <property type="match status" value="2"/>
</dbReference>
<dbReference type="PROSITE" id="PS50112">
    <property type="entry name" value="PAS"/>
    <property type="match status" value="1"/>
</dbReference>
<dbReference type="PROSITE" id="PS50109">
    <property type="entry name" value="HIS_KIN"/>
    <property type="match status" value="1"/>
</dbReference>
<protein>
    <recommendedName>
        <fullName evidence="2">histidine kinase</fullName>
        <ecNumber evidence="2">2.7.13.3</ecNumber>
    </recommendedName>
</protein>
<dbReference type="SUPFAM" id="SSF55785">
    <property type="entry name" value="PYP-like sensor domain (PAS domain)"/>
    <property type="match status" value="3"/>
</dbReference>
<sequence>MHEIDFKDLVENSDDIIWQTDAEGRITYINRAVERELGYKREEILGALIPPYIPKKEKVGFEKISYYLRKVSPRSFEGLIQPRQHKDGRILFFEMRGKPFFDKNGKLLGYRGINRKLPYGITTKKILNKQIIAEHLILESIVNTLPIRIFWKDKYFRYLGANRLFLQDIGINTLEELIGKDDYTLLKSENAEVCRRGDLQTLHTGRDIYGIEEVIYTNDGNKIYISLYKTPLKDKFGNIFGILGAYIDITKLKEQEIQLKENTYRLKEAQQMAKVGYWDFNLSDQTIQFCIETYRIFGYAPSEKSITLKTFLRHIIPEDRDTLLQKVKKTIENRDIEYDNIFKIIKKDRTEAILHSRARVIYDEGDKPIQIRGMIQDITESYKLQKENEEKQALLMHQTRLAQMGQLLNNIAHQWKQPLAELNALILDMDTDFSQNKLTKESFNCYFEQFEKITEFMGDTIKSFQEYTAPSKELTLIEPIKVLDEALIMLRSRIKEIGANVNIKRSNNVKIVGTRQDILHLFLVLINNSLDAFYYRKIQYPKIDITFKIFTEEDIHRCEISVSDNAGGIEPHIAKQIFDPYFTTKFREKGRGIGLYIAKMIVENRMQGSLKLIDARKSLFKIDLKGVI</sequence>
<proteinExistence type="predicted"/>
<dbReference type="InterPro" id="IPR052162">
    <property type="entry name" value="Sensor_kinase/Photoreceptor"/>
</dbReference>
<gene>
    <name evidence="9" type="ORF">SAMN05216234_105111</name>
</gene>
<dbReference type="Pfam" id="PF08447">
    <property type="entry name" value="PAS_3"/>
    <property type="match status" value="1"/>
</dbReference>
<evidence type="ECO:0000256" key="5">
    <source>
        <dbReference type="ARBA" id="ARBA00022777"/>
    </source>
</evidence>
<dbReference type="SUPFAM" id="SSF55874">
    <property type="entry name" value="ATPase domain of HSP90 chaperone/DNA topoisomerase II/histidine kinase"/>
    <property type="match status" value="1"/>
</dbReference>
<dbReference type="Proteomes" id="UP000199227">
    <property type="component" value="Unassembled WGS sequence"/>
</dbReference>
<evidence type="ECO:0000313" key="10">
    <source>
        <dbReference type="Proteomes" id="UP000199227"/>
    </source>
</evidence>
<dbReference type="InterPro" id="IPR013767">
    <property type="entry name" value="PAS_fold"/>
</dbReference>
<dbReference type="OrthoDB" id="9794419at2"/>
<dbReference type="NCBIfam" id="TIGR00229">
    <property type="entry name" value="sensory_box"/>
    <property type="match status" value="2"/>
</dbReference>
<keyword evidence="3" id="KW-0597">Phosphoprotein</keyword>
<feature type="domain" description="PAC" evidence="8">
    <location>
        <begin position="209"/>
        <end position="261"/>
    </location>
</feature>